<evidence type="ECO:0000256" key="3">
    <source>
        <dbReference type="SAM" id="MobiDB-lite"/>
    </source>
</evidence>
<feature type="region of interest" description="Disordered" evidence="3">
    <location>
        <begin position="33"/>
        <end position="136"/>
    </location>
</feature>
<dbReference type="Pfam" id="PF10148">
    <property type="entry name" value="SCHIP-1_C"/>
    <property type="match status" value="1"/>
</dbReference>
<proteinExistence type="predicted"/>
<protein>
    <submittedName>
        <fullName evidence="5">Schwannomin-interacting protein 1</fullName>
    </submittedName>
</protein>
<reference evidence="5 6" key="1">
    <citation type="submission" date="2014-11" db="EMBL/GenBank/DDBJ databases">
        <title>Genetic blueprint of the zoonotic pathogen Toxocara canis.</title>
        <authorList>
            <person name="Zhu X.-Q."/>
            <person name="Korhonen P.K."/>
            <person name="Cai H."/>
            <person name="Young N.D."/>
            <person name="Nejsum P."/>
            <person name="von Samson-Himmelstjerna G."/>
            <person name="Boag P.R."/>
            <person name="Tan P."/>
            <person name="Li Q."/>
            <person name="Min J."/>
            <person name="Yang Y."/>
            <person name="Wang X."/>
            <person name="Fang X."/>
            <person name="Hall R.S."/>
            <person name="Hofmann A."/>
            <person name="Sternberg P.W."/>
            <person name="Jex A.R."/>
            <person name="Gasser R.B."/>
        </authorList>
    </citation>
    <scope>NUCLEOTIDE SEQUENCE [LARGE SCALE GENOMIC DNA]</scope>
    <source>
        <strain evidence="5">PN_DK_2014</strain>
    </source>
</reference>
<dbReference type="EMBL" id="JPKZ01000442">
    <property type="protein sequence ID" value="KHN87269.1"/>
    <property type="molecule type" value="Genomic_DNA"/>
</dbReference>
<evidence type="ECO:0000313" key="5">
    <source>
        <dbReference type="EMBL" id="KHN87269.1"/>
    </source>
</evidence>
<gene>
    <name evidence="5" type="primary">Schip1</name>
    <name evidence="5" type="ORF">Tcan_12582</name>
</gene>
<dbReference type="InterPro" id="IPR039045">
    <property type="entry name" value="SCHIP_1"/>
</dbReference>
<comment type="caution">
    <text evidence="5">The sequence shown here is derived from an EMBL/GenBank/DDBJ whole genome shotgun (WGS) entry which is preliminary data.</text>
</comment>
<dbReference type="GO" id="GO:0030054">
    <property type="term" value="C:cell junction"/>
    <property type="evidence" value="ECO:0007669"/>
    <property type="project" value="TreeGrafter"/>
</dbReference>
<name>A0A0B2W0W0_TOXCA</name>
<dbReference type="OrthoDB" id="6260144at2759"/>
<feature type="coiled-coil region" evidence="2">
    <location>
        <begin position="483"/>
        <end position="510"/>
    </location>
</feature>
<feature type="region of interest" description="Disordered" evidence="3">
    <location>
        <begin position="379"/>
        <end position="416"/>
    </location>
</feature>
<sequence length="559" mass="61837">MWSGEAVVPIESNNNNICADSLISSIVDGGAISPTDQQSNSSSLESLDSPILDDNRALSTSCSEDSFEMSSTTSRTAGDLPTPSDSFRFHTDSLKHSFDGQLESDPETEAEPYADPDPESGQLPDEKTFNFPEPSFGQPRVVNGFVKHGECKPEPSYTIAQNQTDVAKVLKAESESCQASVFKSNGHITPEPESTSVTHDENEWKIHPEPEAHDKAASSTKSLSEVSSAKDHLEIVGSASATTSTAAVGLLDTNTSARCVPLEDHTLRVPSASKSMSSIGNAISKEALQKSIDAELNSLDTCLPKLDFNKLEEQLNCAARERQIIERKLLGEQVRRRLALQVDQLTAGPSPRVLTRPSKSNLGFRLQTAMNLQVCYMNDMDDDEDEDDDSSDDDFGVPKSKSAPNLRGHVQNGSNMNATQLRQYIASHEPSERRMVLEEETKLMLAKAKETAKMQMELEKLYALRGNANPKKVTRVQLSKMTCRQLMDIYDQLSKRIDEENAELMRLLVERDSLHMQQDSMLVDIEDMIQHESNSECLNLPEFLKVQASTPSKFCIFKR</sequence>
<dbReference type="AlphaFoldDB" id="A0A0B2W0W0"/>
<dbReference type="InterPro" id="IPR015649">
    <property type="entry name" value="SCHIP_1_C"/>
</dbReference>
<feature type="compositionally biased region" description="Acidic residues" evidence="3">
    <location>
        <begin position="102"/>
        <end position="118"/>
    </location>
</feature>
<organism evidence="5 6">
    <name type="scientific">Toxocara canis</name>
    <name type="common">Canine roundworm</name>
    <dbReference type="NCBI Taxonomy" id="6265"/>
    <lineage>
        <taxon>Eukaryota</taxon>
        <taxon>Metazoa</taxon>
        <taxon>Ecdysozoa</taxon>
        <taxon>Nematoda</taxon>
        <taxon>Chromadorea</taxon>
        <taxon>Rhabditida</taxon>
        <taxon>Spirurina</taxon>
        <taxon>Ascaridomorpha</taxon>
        <taxon>Ascaridoidea</taxon>
        <taxon>Toxocaridae</taxon>
        <taxon>Toxocara</taxon>
    </lineage>
</organism>
<accession>A0A0B2W0W0</accession>
<dbReference type="GO" id="GO:0005886">
    <property type="term" value="C:plasma membrane"/>
    <property type="evidence" value="ECO:0007669"/>
    <property type="project" value="TreeGrafter"/>
</dbReference>
<evidence type="ECO:0000256" key="1">
    <source>
        <dbReference type="ARBA" id="ARBA00023054"/>
    </source>
</evidence>
<evidence type="ECO:0000313" key="6">
    <source>
        <dbReference type="Proteomes" id="UP000031036"/>
    </source>
</evidence>
<dbReference type="STRING" id="6265.A0A0B2W0W0"/>
<keyword evidence="1 2" id="KW-0175">Coiled coil</keyword>
<feature type="domain" description="Schwannomin interacting protein 1 C-terminal" evidence="4">
    <location>
        <begin position="332"/>
        <end position="533"/>
    </location>
</feature>
<feature type="compositionally biased region" description="Acidic residues" evidence="3">
    <location>
        <begin position="379"/>
        <end position="395"/>
    </location>
</feature>
<dbReference type="PANTHER" id="PTHR13103:SF2">
    <property type="entry name" value="IQCJ-SCHIP1 READTHROUGH TRANSCRIPT PROTEIN-RELATED"/>
    <property type="match status" value="1"/>
</dbReference>
<feature type="compositionally biased region" description="Polar residues" evidence="3">
    <location>
        <begin position="57"/>
        <end position="76"/>
    </location>
</feature>
<evidence type="ECO:0000259" key="4">
    <source>
        <dbReference type="Pfam" id="PF10148"/>
    </source>
</evidence>
<feature type="compositionally biased region" description="Basic and acidic residues" evidence="3">
    <location>
        <begin position="87"/>
        <end position="98"/>
    </location>
</feature>
<dbReference type="GO" id="GO:0035332">
    <property type="term" value="P:positive regulation of hippo signaling"/>
    <property type="evidence" value="ECO:0007669"/>
    <property type="project" value="TreeGrafter"/>
</dbReference>
<keyword evidence="6" id="KW-1185">Reference proteome</keyword>
<feature type="compositionally biased region" description="Low complexity" evidence="3">
    <location>
        <begin position="39"/>
        <end position="52"/>
    </location>
</feature>
<evidence type="ECO:0000256" key="2">
    <source>
        <dbReference type="SAM" id="Coils"/>
    </source>
</evidence>
<dbReference type="PANTHER" id="PTHR13103">
    <property type="entry name" value="SCHWANNOMIN INTERACTING PROTEIN 1"/>
    <property type="match status" value="1"/>
</dbReference>
<dbReference type="Proteomes" id="UP000031036">
    <property type="component" value="Unassembled WGS sequence"/>
</dbReference>